<evidence type="ECO:0000313" key="3">
    <source>
        <dbReference type="Proteomes" id="UP001187192"/>
    </source>
</evidence>
<dbReference type="AlphaFoldDB" id="A0AA88DRA7"/>
<reference evidence="2" key="1">
    <citation type="submission" date="2023-07" db="EMBL/GenBank/DDBJ databases">
        <title>draft genome sequence of fig (Ficus carica).</title>
        <authorList>
            <person name="Takahashi T."/>
            <person name="Nishimura K."/>
        </authorList>
    </citation>
    <scope>NUCLEOTIDE SEQUENCE</scope>
</reference>
<accession>A0AA88DRA7</accession>
<organism evidence="2 3">
    <name type="scientific">Ficus carica</name>
    <name type="common">Common fig</name>
    <dbReference type="NCBI Taxonomy" id="3494"/>
    <lineage>
        <taxon>Eukaryota</taxon>
        <taxon>Viridiplantae</taxon>
        <taxon>Streptophyta</taxon>
        <taxon>Embryophyta</taxon>
        <taxon>Tracheophyta</taxon>
        <taxon>Spermatophyta</taxon>
        <taxon>Magnoliopsida</taxon>
        <taxon>eudicotyledons</taxon>
        <taxon>Gunneridae</taxon>
        <taxon>Pentapetalae</taxon>
        <taxon>rosids</taxon>
        <taxon>fabids</taxon>
        <taxon>Rosales</taxon>
        <taxon>Moraceae</taxon>
        <taxon>Ficeae</taxon>
        <taxon>Ficus</taxon>
    </lineage>
</organism>
<keyword evidence="3" id="KW-1185">Reference proteome</keyword>
<gene>
    <name evidence="2" type="ORF">TIFTF001_029325</name>
</gene>
<dbReference type="Proteomes" id="UP001187192">
    <property type="component" value="Unassembled WGS sequence"/>
</dbReference>
<dbReference type="EMBL" id="BTGU01000096">
    <property type="protein sequence ID" value="GMN60222.1"/>
    <property type="molecule type" value="Genomic_DNA"/>
</dbReference>
<feature type="compositionally biased region" description="Pro residues" evidence="1">
    <location>
        <begin position="216"/>
        <end position="232"/>
    </location>
</feature>
<feature type="region of interest" description="Disordered" evidence="1">
    <location>
        <begin position="1"/>
        <end position="41"/>
    </location>
</feature>
<name>A0AA88DRA7_FICCA</name>
<comment type="caution">
    <text evidence="2">The sequence shown here is derived from an EMBL/GenBank/DDBJ whole genome shotgun (WGS) entry which is preliminary data.</text>
</comment>
<feature type="region of interest" description="Disordered" evidence="1">
    <location>
        <begin position="203"/>
        <end position="246"/>
    </location>
</feature>
<proteinExistence type="predicted"/>
<evidence type="ECO:0000256" key="1">
    <source>
        <dbReference type="SAM" id="MobiDB-lite"/>
    </source>
</evidence>
<sequence length="414" mass="47074">MASTIHHSKVEYEFHQSRKGAEMSNEASERSRPATKSGAGVLSIPQIARLNKPPHRLRVDTDFRTKSNFTFPFRMNERTPCQRDGSGSDEAGVELSVDDILTIYYPQENLKDHGRYSMYPRRKKQVLNKPPPKALLFEEKLERLLALPNREWDEINISKRLRASSLWKDFVELKTELALDTMKVGFPDPKGLLAKKKAQKEAAKAAAAEKTARGNEPPPLPVIESSPEPPSMPVRSPAKKRKAGEKLRLKTQEKGTSLLQIRDLSVEVMRQLLSDVDLDTINDGRIHSHLDDLLWDGLKSNLLALGLIYRTTDKVVEQKKLIKELKDKDKDHREKLLNIERKFKNIKASANDLIAELQKVTQSAKEGTDMMKVMVDRFDEAQAKIKTLEADNFALITQIVDAYEKATLKARYDL</sequence>
<feature type="compositionally biased region" description="Basic and acidic residues" evidence="1">
    <location>
        <begin position="8"/>
        <end position="32"/>
    </location>
</feature>
<protein>
    <submittedName>
        <fullName evidence="2">Uncharacterized protein</fullName>
    </submittedName>
</protein>
<evidence type="ECO:0000313" key="2">
    <source>
        <dbReference type="EMBL" id="GMN60222.1"/>
    </source>
</evidence>